<sequence>MGGITKLVTRLWSAWDFTSMASATAREANRKLFSKTAAQNQIFQESTTPNRSPGTRMAKMTLAISLACRFVLVSHHGNVRHNILQGLTSHPVGQCQRGGLFNIL</sequence>
<protein>
    <submittedName>
        <fullName evidence="1">Uncharacterized protein</fullName>
    </submittedName>
</protein>
<keyword evidence="2" id="KW-1185">Reference proteome</keyword>
<dbReference type="Proteomes" id="UP000192418">
    <property type="component" value="Unassembled WGS sequence"/>
</dbReference>
<reference evidence="1 2" key="1">
    <citation type="submission" date="2017-04" db="EMBL/GenBank/DDBJ databases">
        <authorList>
            <person name="Afonso C.L."/>
            <person name="Miller P.J."/>
            <person name="Scott M.A."/>
            <person name="Spackman E."/>
            <person name="Goraichik I."/>
            <person name="Dimitrov K.M."/>
            <person name="Suarez D.L."/>
            <person name="Swayne D.E."/>
        </authorList>
    </citation>
    <scope>NUCLEOTIDE SEQUENCE [LARGE SCALE GENOMIC DNA]</scope>
    <source>
        <strain evidence="1 2">DSM 3385</strain>
    </source>
</reference>
<dbReference type="EMBL" id="FWXY01000017">
    <property type="protein sequence ID" value="SMC95425.1"/>
    <property type="molecule type" value="Genomic_DNA"/>
</dbReference>
<dbReference type="AlphaFoldDB" id="A0A1W2DD55"/>
<name>A0A1W2DD55_9BACT</name>
<evidence type="ECO:0000313" key="2">
    <source>
        <dbReference type="Proteomes" id="UP000192418"/>
    </source>
</evidence>
<evidence type="ECO:0000313" key="1">
    <source>
        <dbReference type="EMBL" id="SMC95425.1"/>
    </source>
</evidence>
<accession>A0A1W2DD55</accession>
<organism evidence="1 2">
    <name type="scientific">Desulfocicer vacuolatum DSM 3385</name>
    <dbReference type="NCBI Taxonomy" id="1121400"/>
    <lineage>
        <taxon>Bacteria</taxon>
        <taxon>Pseudomonadati</taxon>
        <taxon>Thermodesulfobacteriota</taxon>
        <taxon>Desulfobacteria</taxon>
        <taxon>Desulfobacterales</taxon>
        <taxon>Desulfobacteraceae</taxon>
        <taxon>Desulfocicer</taxon>
    </lineage>
</organism>
<proteinExistence type="predicted"/>
<gene>
    <name evidence="1" type="ORF">SAMN02746065_1176</name>
</gene>